<proteinExistence type="predicted"/>
<reference evidence="1" key="1">
    <citation type="journal article" date="2022" name="bioRxiv">
        <title>Sequencing and chromosome-scale assembly of the giantPleurodeles waltlgenome.</title>
        <authorList>
            <person name="Brown T."/>
            <person name="Elewa A."/>
            <person name="Iarovenko S."/>
            <person name="Subramanian E."/>
            <person name="Araus A.J."/>
            <person name="Petzold A."/>
            <person name="Susuki M."/>
            <person name="Suzuki K.-i.T."/>
            <person name="Hayashi T."/>
            <person name="Toyoda A."/>
            <person name="Oliveira C."/>
            <person name="Osipova E."/>
            <person name="Leigh N.D."/>
            <person name="Simon A."/>
            <person name="Yun M.H."/>
        </authorList>
    </citation>
    <scope>NUCLEOTIDE SEQUENCE</scope>
    <source>
        <strain evidence="1">20211129_DDA</strain>
        <tissue evidence="1">Liver</tissue>
    </source>
</reference>
<dbReference type="Proteomes" id="UP001066276">
    <property type="component" value="Chromosome 10"/>
</dbReference>
<evidence type="ECO:0000313" key="2">
    <source>
        <dbReference type="Proteomes" id="UP001066276"/>
    </source>
</evidence>
<name>A0AAV7M477_PLEWA</name>
<accession>A0AAV7M477</accession>
<sequence length="70" mass="7412">MFWTAAPELDPKVASYLEPMWRLEAEAGLVQREGRGGAASQDQVCGRRLLGVCVLGDVTPCGAAFAAFAV</sequence>
<keyword evidence="2" id="KW-1185">Reference proteome</keyword>
<dbReference type="EMBL" id="JANPWB010000014">
    <property type="protein sequence ID" value="KAJ1097958.1"/>
    <property type="molecule type" value="Genomic_DNA"/>
</dbReference>
<evidence type="ECO:0000313" key="1">
    <source>
        <dbReference type="EMBL" id="KAJ1097958.1"/>
    </source>
</evidence>
<comment type="caution">
    <text evidence="1">The sequence shown here is derived from an EMBL/GenBank/DDBJ whole genome shotgun (WGS) entry which is preliminary data.</text>
</comment>
<protein>
    <submittedName>
        <fullName evidence="1">Uncharacterized protein</fullName>
    </submittedName>
</protein>
<gene>
    <name evidence="1" type="ORF">NDU88_003074</name>
</gene>
<dbReference type="AlphaFoldDB" id="A0AAV7M477"/>
<organism evidence="1 2">
    <name type="scientific">Pleurodeles waltl</name>
    <name type="common">Iberian ribbed newt</name>
    <dbReference type="NCBI Taxonomy" id="8319"/>
    <lineage>
        <taxon>Eukaryota</taxon>
        <taxon>Metazoa</taxon>
        <taxon>Chordata</taxon>
        <taxon>Craniata</taxon>
        <taxon>Vertebrata</taxon>
        <taxon>Euteleostomi</taxon>
        <taxon>Amphibia</taxon>
        <taxon>Batrachia</taxon>
        <taxon>Caudata</taxon>
        <taxon>Salamandroidea</taxon>
        <taxon>Salamandridae</taxon>
        <taxon>Pleurodelinae</taxon>
        <taxon>Pleurodeles</taxon>
    </lineage>
</organism>